<comment type="caution">
    <text evidence="2">The sequence shown here is derived from an EMBL/GenBank/DDBJ whole genome shotgun (WGS) entry which is preliminary data.</text>
</comment>
<protein>
    <submittedName>
        <fullName evidence="2">Uncharacterized protein</fullName>
    </submittedName>
</protein>
<accession>A0A0F9MSY8</accession>
<dbReference type="AlphaFoldDB" id="A0A0F9MSY8"/>
<dbReference type="EMBL" id="LAZR01009489">
    <property type="protein sequence ID" value="KKM72347.1"/>
    <property type="molecule type" value="Genomic_DNA"/>
</dbReference>
<organism evidence="2">
    <name type="scientific">marine sediment metagenome</name>
    <dbReference type="NCBI Taxonomy" id="412755"/>
    <lineage>
        <taxon>unclassified sequences</taxon>
        <taxon>metagenomes</taxon>
        <taxon>ecological metagenomes</taxon>
    </lineage>
</organism>
<proteinExistence type="predicted"/>
<reference evidence="2" key="1">
    <citation type="journal article" date="2015" name="Nature">
        <title>Complex archaea that bridge the gap between prokaryotes and eukaryotes.</title>
        <authorList>
            <person name="Spang A."/>
            <person name="Saw J.H."/>
            <person name="Jorgensen S.L."/>
            <person name="Zaremba-Niedzwiedzka K."/>
            <person name="Martijn J."/>
            <person name="Lind A.E."/>
            <person name="van Eijk R."/>
            <person name="Schleper C."/>
            <person name="Guy L."/>
            <person name="Ettema T.J."/>
        </authorList>
    </citation>
    <scope>NUCLEOTIDE SEQUENCE</scope>
</reference>
<feature type="coiled-coil region" evidence="1">
    <location>
        <begin position="69"/>
        <end position="96"/>
    </location>
</feature>
<evidence type="ECO:0000256" key="1">
    <source>
        <dbReference type="SAM" id="Coils"/>
    </source>
</evidence>
<evidence type="ECO:0000313" key="2">
    <source>
        <dbReference type="EMBL" id="KKM72347.1"/>
    </source>
</evidence>
<sequence length="103" mass="12026">MEYIYGAGIDYDWENNNNPKLVVEKCKVLKETKKSIITNGRFGTLSYRKLHPKDGPIHLTPDEAIDALVEQRERRLKASIKTVKEYERDLRAIEKQRQNLAPK</sequence>
<name>A0A0F9MSY8_9ZZZZ</name>
<gene>
    <name evidence="2" type="ORF">LCGC14_1421500</name>
</gene>
<keyword evidence="1" id="KW-0175">Coiled coil</keyword>